<feature type="modified residue" description="N6-lipoyllysine" evidence="3">
    <location>
        <position position="75"/>
    </location>
</feature>
<comment type="similarity">
    <text evidence="1">Belongs to the GcvH family.</text>
</comment>
<evidence type="ECO:0000256" key="3">
    <source>
        <dbReference type="PIRSR" id="PIRSR617453-50"/>
    </source>
</evidence>
<dbReference type="EMBL" id="CP084166">
    <property type="protein sequence ID" value="UJG39543.1"/>
    <property type="molecule type" value="Genomic_DNA"/>
</dbReference>
<name>A0A9Y1BHU7_9ARCH</name>
<protein>
    <submittedName>
        <fullName evidence="5">Glycine cleavage system protein GcvH</fullName>
    </submittedName>
</protein>
<feature type="domain" description="Lipoyl-binding" evidence="4">
    <location>
        <begin position="34"/>
        <end position="116"/>
    </location>
</feature>
<reference evidence="5" key="1">
    <citation type="journal article" date="2022" name="Nat. Microbiol.">
        <title>Unique mobile elements and scalable gene flow at the prokaryote-eukaryote boundary revealed by circularized Asgard archaea genomes.</title>
        <authorList>
            <person name="Wu F."/>
            <person name="Speth D.R."/>
            <person name="Philosof A."/>
            <person name="Cremiere A."/>
            <person name="Narayanan A."/>
            <person name="Barco R.A."/>
            <person name="Connon S.A."/>
            <person name="Amend J.P."/>
            <person name="Antoshechkin I.A."/>
            <person name="Orphan V.J."/>
        </authorList>
    </citation>
    <scope>NUCLEOTIDE SEQUENCE</scope>
    <source>
        <strain evidence="5">PM71</strain>
    </source>
</reference>
<organism evidence="5">
    <name type="scientific">Candidatus Heimdallarchaeum aukensis</name>
    <dbReference type="NCBI Taxonomy" id="2876573"/>
    <lineage>
        <taxon>Archaea</taxon>
        <taxon>Promethearchaeati</taxon>
        <taxon>Candidatus Heimdallarchaeota</taxon>
        <taxon>Candidatus Heimdallarchaeia (ex Rinke et al. 2021) (nom. nud.)</taxon>
        <taxon>Candidatus Heimdallarchaeales</taxon>
        <taxon>Candidatus Heimdallarchaeaceae</taxon>
        <taxon>Candidatus Heimdallarchaeum</taxon>
    </lineage>
</organism>
<dbReference type="SUPFAM" id="SSF51230">
    <property type="entry name" value="Single hybrid motif"/>
    <property type="match status" value="1"/>
</dbReference>
<dbReference type="Proteomes" id="UP001201020">
    <property type="component" value="Chromosome"/>
</dbReference>
<dbReference type="AlphaFoldDB" id="A0A9Y1BHU7"/>
<dbReference type="NCBIfam" id="TIGR00527">
    <property type="entry name" value="gcvH"/>
    <property type="match status" value="1"/>
</dbReference>
<dbReference type="GO" id="GO:0005960">
    <property type="term" value="C:glycine cleavage complex"/>
    <property type="evidence" value="ECO:0007669"/>
    <property type="project" value="InterPro"/>
</dbReference>
<evidence type="ECO:0000256" key="2">
    <source>
        <dbReference type="ARBA" id="ARBA00022823"/>
    </source>
</evidence>
<dbReference type="InterPro" id="IPR011053">
    <property type="entry name" value="Single_hybrid_motif"/>
</dbReference>
<dbReference type="InterPro" id="IPR000089">
    <property type="entry name" value="Biotin_lipoyl"/>
</dbReference>
<dbReference type="PANTHER" id="PTHR11715:SF3">
    <property type="entry name" value="GLYCINE CLEAVAGE SYSTEM H PROTEIN-RELATED"/>
    <property type="match status" value="1"/>
</dbReference>
<dbReference type="InterPro" id="IPR033753">
    <property type="entry name" value="GCV_H/Fam206"/>
</dbReference>
<proteinExistence type="inferred from homology"/>
<dbReference type="PANTHER" id="PTHR11715">
    <property type="entry name" value="GLYCINE CLEAVAGE SYSTEM H PROTEIN"/>
    <property type="match status" value="1"/>
</dbReference>
<keyword evidence="2 3" id="KW-0450">Lipoyl</keyword>
<dbReference type="CDD" id="cd06848">
    <property type="entry name" value="GCS_H"/>
    <property type="match status" value="1"/>
</dbReference>
<evidence type="ECO:0000256" key="1">
    <source>
        <dbReference type="ARBA" id="ARBA00009249"/>
    </source>
</evidence>
<dbReference type="Gene3D" id="2.40.50.100">
    <property type="match status" value="1"/>
</dbReference>
<dbReference type="NCBIfam" id="NF002270">
    <property type="entry name" value="PRK01202.1"/>
    <property type="match status" value="1"/>
</dbReference>
<gene>
    <name evidence="5" type="primary">gcvH</name>
    <name evidence="5" type="ORF">K9W45_06630</name>
</gene>
<dbReference type="GO" id="GO:0009249">
    <property type="term" value="P:protein lipoylation"/>
    <property type="evidence" value="ECO:0007669"/>
    <property type="project" value="TreeGrafter"/>
</dbReference>
<evidence type="ECO:0000259" key="4">
    <source>
        <dbReference type="PROSITE" id="PS50968"/>
    </source>
</evidence>
<dbReference type="PROSITE" id="PS50968">
    <property type="entry name" value="BIOTINYL_LIPOYL"/>
    <property type="match status" value="1"/>
</dbReference>
<dbReference type="InterPro" id="IPR002930">
    <property type="entry name" value="GCV_H"/>
</dbReference>
<dbReference type="Pfam" id="PF01597">
    <property type="entry name" value="GCV_H"/>
    <property type="match status" value="1"/>
</dbReference>
<accession>A0A9Y1BHU7</accession>
<dbReference type="GO" id="GO:0005829">
    <property type="term" value="C:cytosol"/>
    <property type="evidence" value="ECO:0007669"/>
    <property type="project" value="TreeGrafter"/>
</dbReference>
<dbReference type="InterPro" id="IPR017453">
    <property type="entry name" value="GCV_H_sub"/>
</dbReference>
<dbReference type="GO" id="GO:0019464">
    <property type="term" value="P:glycine decarboxylation via glycine cleavage system"/>
    <property type="evidence" value="ECO:0007669"/>
    <property type="project" value="InterPro"/>
</dbReference>
<evidence type="ECO:0000313" key="5">
    <source>
        <dbReference type="EMBL" id="UJG39543.1"/>
    </source>
</evidence>
<sequence>MTEEIVIKDKYVIKKEPFKYTKTHEWLLEQEDGTWLYGITGYAATELGELAFVEFPEVGDTFEAEESMGVIEALKTVSDYYAPFDCEVVEIHEELEDDANIIHEDCYGEGWMLKVKPTNGTDTLITAEEYAEIVKKEIEH</sequence>